<dbReference type="Pfam" id="PF21302">
    <property type="entry name" value="Zn_ribbon_RlmA"/>
    <property type="match status" value="1"/>
</dbReference>
<proteinExistence type="predicted"/>
<dbReference type="InterPro" id="IPR025714">
    <property type="entry name" value="Methyltranfer_dom"/>
</dbReference>
<accession>A0A9X1ZVD2</accession>
<feature type="binding site" evidence="1">
    <location>
        <position position="5"/>
    </location>
    <ligand>
        <name>Zn(2+)</name>
        <dbReference type="ChEBI" id="CHEBI:29105"/>
    </ligand>
</feature>
<dbReference type="GO" id="GO:0046872">
    <property type="term" value="F:metal ion binding"/>
    <property type="evidence" value="ECO:0007669"/>
    <property type="project" value="UniProtKB-KW"/>
</dbReference>
<protein>
    <submittedName>
        <fullName evidence="5">23S rRNA (Guanine(745)-N(1))-methyltransferase</fullName>
        <ecNumber evidence="5">2.1.1.187</ecNumber>
    </submittedName>
</protein>
<keyword evidence="1" id="KW-0479">Metal-binding</keyword>
<dbReference type="CDD" id="cd02440">
    <property type="entry name" value="AdoMet_MTases"/>
    <property type="match status" value="1"/>
</dbReference>
<dbReference type="SUPFAM" id="SSF53335">
    <property type="entry name" value="S-adenosyl-L-methionine-dependent methyltransferases"/>
    <property type="match status" value="1"/>
</dbReference>
<dbReference type="InterPro" id="IPR048647">
    <property type="entry name" value="RlmA_N"/>
</dbReference>
<feature type="binding site" evidence="2">
    <location>
        <position position="68"/>
    </location>
    <ligand>
        <name>S-adenosyl-L-methionine</name>
        <dbReference type="ChEBI" id="CHEBI:59789"/>
    </ligand>
</feature>
<keyword evidence="1" id="KW-0862">Zinc</keyword>
<evidence type="ECO:0000259" key="3">
    <source>
        <dbReference type="Pfam" id="PF13847"/>
    </source>
</evidence>
<keyword evidence="6" id="KW-1185">Reference proteome</keyword>
<evidence type="ECO:0000256" key="1">
    <source>
        <dbReference type="PIRSR" id="PIRSR018249-1"/>
    </source>
</evidence>
<dbReference type="RefSeq" id="WP_248995715.1">
    <property type="nucleotide sequence ID" value="NZ_JAKIKP010000006.1"/>
</dbReference>
<dbReference type="PIRSF" id="PIRSF018249">
    <property type="entry name" value="MyrA_prd"/>
    <property type="match status" value="1"/>
</dbReference>
<feature type="domain" description="23S rRNA (guanine(745)-N(1))-methyltransferase N-terminal" evidence="4">
    <location>
        <begin position="3"/>
        <end position="47"/>
    </location>
</feature>
<feature type="binding site" evidence="1">
    <location>
        <position position="26"/>
    </location>
    <ligand>
        <name>Zn(2+)</name>
        <dbReference type="ChEBI" id="CHEBI:29105"/>
    </ligand>
</feature>
<evidence type="ECO:0000256" key="2">
    <source>
        <dbReference type="PIRSR" id="PIRSR018249-2"/>
    </source>
</evidence>
<feature type="binding site" evidence="2">
    <location>
        <begin position="96"/>
        <end position="97"/>
    </location>
    <ligand>
        <name>S-adenosyl-L-methionine</name>
        <dbReference type="ChEBI" id="CHEBI:59789"/>
    </ligand>
</feature>
<dbReference type="InterPro" id="IPR016718">
    <property type="entry name" value="rRNA_m1G-MeTrfase_A_prd"/>
</dbReference>
<feature type="binding site" evidence="1">
    <location>
        <position position="8"/>
    </location>
    <ligand>
        <name>Zn(2+)</name>
        <dbReference type="ChEBI" id="CHEBI:29105"/>
    </ligand>
</feature>
<dbReference type="AlphaFoldDB" id="A0A9X1ZVD2"/>
<dbReference type="NCBIfam" id="NF008300">
    <property type="entry name" value="PRK11088.1"/>
    <property type="match status" value="1"/>
</dbReference>
<comment type="caution">
    <text evidence="5">The sequence shown here is derived from an EMBL/GenBank/DDBJ whole genome shotgun (WGS) entry which is preliminary data.</text>
</comment>
<dbReference type="Gene3D" id="3.40.50.150">
    <property type="entry name" value="Vaccinia Virus protein VP39"/>
    <property type="match status" value="1"/>
</dbReference>
<keyword evidence="5" id="KW-0489">Methyltransferase</keyword>
<keyword evidence="5" id="KW-0808">Transferase</keyword>
<gene>
    <name evidence="5" type="primary">rlmA</name>
    <name evidence="5" type="ORF">L2672_10025</name>
</gene>
<evidence type="ECO:0000259" key="4">
    <source>
        <dbReference type="Pfam" id="PF21302"/>
    </source>
</evidence>
<feature type="binding site" evidence="1">
    <location>
        <position position="22"/>
    </location>
    <ligand>
        <name>Zn(2+)</name>
        <dbReference type="ChEBI" id="CHEBI:29105"/>
    </ligand>
</feature>
<evidence type="ECO:0000313" key="6">
    <source>
        <dbReference type="Proteomes" id="UP001139333"/>
    </source>
</evidence>
<organism evidence="5 6">
    <name type="scientific">Shewanella gaetbuli</name>
    <dbReference type="NCBI Taxonomy" id="220752"/>
    <lineage>
        <taxon>Bacteria</taxon>
        <taxon>Pseudomonadati</taxon>
        <taxon>Pseudomonadota</taxon>
        <taxon>Gammaproteobacteria</taxon>
        <taxon>Alteromonadales</taxon>
        <taxon>Shewanellaceae</taxon>
        <taxon>Shewanella</taxon>
    </lineage>
</organism>
<dbReference type="InterPro" id="IPR052939">
    <property type="entry name" value="23S_rRNA_MeTrnsfrase_RlmA"/>
</dbReference>
<dbReference type="InterPro" id="IPR029063">
    <property type="entry name" value="SAM-dependent_MTases_sf"/>
</dbReference>
<feature type="binding site" evidence="2">
    <location>
        <position position="187"/>
    </location>
    <ligand>
        <name>S-adenosyl-L-methionine</name>
        <dbReference type="ChEBI" id="CHEBI:59789"/>
    </ligand>
</feature>
<dbReference type="PANTHER" id="PTHR43460:SF1">
    <property type="entry name" value="METHYLTRANSFERASE TYPE 11 DOMAIN-CONTAINING PROTEIN"/>
    <property type="match status" value="1"/>
</dbReference>
<dbReference type="GO" id="GO:0052911">
    <property type="term" value="F:23S rRNA (guanine(745)-N(1))-methyltransferase activity"/>
    <property type="evidence" value="ECO:0007669"/>
    <property type="project" value="UniProtKB-EC"/>
</dbReference>
<dbReference type="Pfam" id="PF13847">
    <property type="entry name" value="Methyltransf_31"/>
    <property type="match status" value="1"/>
</dbReference>
<dbReference type="EMBL" id="JAKIKP010000006">
    <property type="protein sequence ID" value="MCL1143031.1"/>
    <property type="molecule type" value="Genomic_DNA"/>
</dbReference>
<keyword evidence="2" id="KW-0949">S-adenosyl-L-methionine</keyword>
<feature type="domain" description="Methyltransferase" evidence="3">
    <location>
        <begin position="88"/>
        <end position="203"/>
    </location>
</feature>
<reference evidence="5" key="1">
    <citation type="submission" date="2022-01" db="EMBL/GenBank/DDBJ databases">
        <title>Whole genome-based taxonomy of the Shewanellaceae.</title>
        <authorList>
            <person name="Martin-Rodriguez A.J."/>
        </authorList>
    </citation>
    <scope>NUCLEOTIDE SEQUENCE</scope>
    <source>
        <strain evidence="5">DSM 16422</strain>
    </source>
</reference>
<name>A0A9X1ZVD2_9GAMM</name>
<sequence length="272" mass="31601">MSYICPICQQPLEKQQSKSWSCVNNHQFDAAKEGYVNLLPVQKKKSKDPGDNKEMMLARREFLNKGYYQKLSDKVNELANQYQQNVSNILDIGCGEGYYSHRLFEQINQPEKPCQLWGLDISKTAIKYAAKRYPHMQFCVASVFEMPFADNSFDLAIRIYAPSKVEELQRVIKSGGMLITVSPGPKHHFAIKQKIYQHPRLHPDEPSELAGFEYVSQHKLEYLLELKDKNDIEHLLNMTPYAWKLSATQKQLMAEEGLNCELDFKIELHRRK</sequence>
<dbReference type="PANTHER" id="PTHR43460">
    <property type="entry name" value="METHYLTRANSFERASE"/>
    <property type="match status" value="1"/>
</dbReference>
<evidence type="ECO:0000313" key="5">
    <source>
        <dbReference type="EMBL" id="MCL1143031.1"/>
    </source>
</evidence>
<dbReference type="EC" id="2.1.1.187" evidence="5"/>
<dbReference type="Proteomes" id="UP001139333">
    <property type="component" value="Unassembled WGS sequence"/>
</dbReference>